<evidence type="ECO:0000313" key="4">
    <source>
        <dbReference type="EMBL" id="CAD7253880.1"/>
    </source>
</evidence>
<dbReference type="InterPro" id="IPR013783">
    <property type="entry name" value="Ig-like_fold"/>
</dbReference>
<dbReference type="PANTHER" id="PTHR24051">
    <property type="entry name" value="SUSHI DOMAIN-CONTAINING PROTEIN 1"/>
    <property type="match status" value="1"/>
</dbReference>
<keyword evidence="5" id="KW-1185">Reference proteome</keyword>
<keyword evidence="1" id="KW-0677">Repeat</keyword>
<dbReference type="OrthoDB" id="10253954at2759"/>
<feature type="domain" description="Fibronectin type-III" evidence="3">
    <location>
        <begin position="100"/>
        <end position="212"/>
    </location>
</feature>
<dbReference type="Gene3D" id="2.60.40.10">
    <property type="entry name" value="Immunoglobulins"/>
    <property type="match status" value="4"/>
</dbReference>
<keyword evidence="2" id="KW-1015">Disulfide bond</keyword>
<proteinExistence type="predicted"/>
<feature type="non-terminal residue" evidence="4">
    <location>
        <position position="1"/>
    </location>
</feature>
<organism evidence="4">
    <name type="scientific">Darwinula stevensoni</name>
    <dbReference type="NCBI Taxonomy" id="69355"/>
    <lineage>
        <taxon>Eukaryota</taxon>
        <taxon>Metazoa</taxon>
        <taxon>Ecdysozoa</taxon>
        <taxon>Arthropoda</taxon>
        <taxon>Crustacea</taxon>
        <taxon>Oligostraca</taxon>
        <taxon>Ostracoda</taxon>
        <taxon>Podocopa</taxon>
        <taxon>Podocopida</taxon>
        <taxon>Darwinulocopina</taxon>
        <taxon>Darwinuloidea</taxon>
        <taxon>Darwinulidae</taxon>
        <taxon>Darwinula</taxon>
    </lineage>
</organism>
<evidence type="ECO:0000313" key="5">
    <source>
        <dbReference type="Proteomes" id="UP000677054"/>
    </source>
</evidence>
<feature type="domain" description="Fibronectin type-III" evidence="3">
    <location>
        <begin position="1"/>
        <end position="99"/>
    </location>
</feature>
<name>A0A7R9FTE4_9CRUS</name>
<protein>
    <recommendedName>
        <fullName evidence="3">Fibronectin type-III domain-containing protein</fullName>
    </recommendedName>
</protein>
<evidence type="ECO:0000256" key="2">
    <source>
        <dbReference type="ARBA" id="ARBA00023157"/>
    </source>
</evidence>
<dbReference type="InterPro" id="IPR051622">
    <property type="entry name" value="R-tyr_protein_phosphatases"/>
</dbReference>
<reference evidence="4" key="1">
    <citation type="submission" date="2020-11" db="EMBL/GenBank/DDBJ databases">
        <authorList>
            <person name="Tran Van P."/>
        </authorList>
    </citation>
    <scope>NUCLEOTIDE SEQUENCE</scope>
</reference>
<dbReference type="PROSITE" id="PS50853">
    <property type="entry name" value="FN3"/>
    <property type="match status" value="4"/>
</dbReference>
<evidence type="ECO:0000259" key="3">
    <source>
        <dbReference type="PROSITE" id="PS50853"/>
    </source>
</evidence>
<dbReference type="InterPro" id="IPR003961">
    <property type="entry name" value="FN3_dom"/>
</dbReference>
<gene>
    <name evidence="4" type="ORF">DSTB1V02_LOCUS13626</name>
</gene>
<feature type="domain" description="Fibronectin type-III" evidence="3">
    <location>
        <begin position="312"/>
        <end position="405"/>
    </location>
</feature>
<dbReference type="PANTHER" id="PTHR24051:SF9">
    <property type="entry name" value="FIBRONECTIN TYPE-III DOMAIN-CONTAINING PROTEIN"/>
    <property type="match status" value="1"/>
</dbReference>
<accession>A0A7R9FTE4</accession>
<dbReference type="CDD" id="cd00063">
    <property type="entry name" value="FN3"/>
    <property type="match status" value="4"/>
</dbReference>
<dbReference type="Pfam" id="PF00041">
    <property type="entry name" value="fn3"/>
    <property type="match status" value="4"/>
</dbReference>
<evidence type="ECO:0000256" key="1">
    <source>
        <dbReference type="ARBA" id="ARBA00022737"/>
    </source>
</evidence>
<dbReference type="EMBL" id="CAJPEV010006959">
    <property type="protein sequence ID" value="CAG0904487.1"/>
    <property type="molecule type" value="Genomic_DNA"/>
</dbReference>
<dbReference type="SMART" id="SM00060">
    <property type="entry name" value="FN3"/>
    <property type="match status" value="5"/>
</dbReference>
<dbReference type="Proteomes" id="UP000677054">
    <property type="component" value="Unassembled WGS sequence"/>
</dbReference>
<sequence>MEVKQRSVNSTAAIVEWKLPKPNENLGFIVGYQIYIQEERVGDAPPEMSYSYSVTDGSALTYIVTDLQPDSTYKVQVAALTRAGEGARSSANIVKTSGEVPSRPSLQMRLATEESPKAVIKATWSNPNQTFGKILGWRLRYEKWSNYCATLLDNDVEKLDMEEIILDGLDQNEYTIQDLEKGFRYEFRLAARNDIGYGQEGFANITTPEGPPTGPPANISFHFLTLNIVVVTWDVPEASYCNGRIINYNFQLRKSLEDSLIFERNISTPKLLLKDLEVNTTHYFRISAYTIAGAGPFSEKMNLTTLPDIIRGPSNVRAMAITNNSLHVWWEEVLQVNVSGYRIYYTMNETMDLDLWMQKDAPRTWSAELENLKHSVNYSIRVAARTKEGDLGKLSKMIQVKVKLEYVPTITRVKIEYRSEFIWESPPAFKPQHYQVSIDAVKEFVDSNGFTKRELLPATCDTFERTEATFHSLKSFTTYRLNVTAISLDATYRPPASIYFTTDETVPPEMEAPRLYGVTNSSTIMVVLPRASEIYGPITWYLLVVLPESQKTNYSKPSEDYSFSNDVIGRNIMVKFSDRYRHLSSPSVDPLPEDQPYIAAKFLGQDIPYIFNLGDGETYYGYLNKQLRWGKRYRIFVRAHVDKITKV</sequence>
<dbReference type="EMBL" id="LR906476">
    <property type="protein sequence ID" value="CAD7253880.1"/>
    <property type="molecule type" value="Genomic_DNA"/>
</dbReference>
<feature type="domain" description="Fibronectin type-III" evidence="3">
    <location>
        <begin position="215"/>
        <end position="308"/>
    </location>
</feature>
<dbReference type="InterPro" id="IPR036116">
    <property type="entry name" value="FN3_sf"/>
</dbReference>
<dbReference type="SUPFAM" id="SSF49265">
    <property type="entry name" value="Fibronectin type III"/>
    <property type="match status" value="4"/>
</dbReference>
<dbReference type="AlphaFoldDB" id="A0A7R9FTE4"/>